<dbReference type="Gene3D" id="3.80.10.10">
    <property type="entry name" value="Ribonuclease Inhibitor"/>
    <property type="match status" value="1"/>
</dbReference>
<dbReference type="GO" id="GO:0035591">
    <property type="term" value="F:signaling adaptor activity"/>
    <property type="evidence" value="ECO:0007669"/>
    <property type="project" value="TreeGrafter"/>
</dbReference>
<keyword evidence="2" id="KW-0677">Repeat</keyword>
<proteinExistence type="predicted"/>
<accession>A0A146K384</accession>
<name>A0A146K384_9EUKA</name>
<evidence type="ECO:0000256" key="2">
    <source>
        <dbReference type="ARBA" id="ARBA00022737"/>
    </source>
</evidence>
<organism evidence="3">
    <name type="scientific">Trepomonas sp. PC1</name>
    <dbReference type="NCBI Taxonomy" id="1076344"/>
    <lineage>
        <taxon>Eukaryota</taxon>
        <taxon>Metamonada</taxon>
        <taxon>Diplomonadida</taxon>
        <taxon>Hexamitidae</taxon>
        <taxon>Hexamitinae</taxon>
        <taxon>Trepomonas</taxon>
    </lineage>
</organism>
<dbReference type="AlphaFoldDB" id="A0A146K384"/>
<keyword evidence="1" id="KW-0433">Leucine-rich repeat</keyword>
<dbReference type="InterPro" id="IPR032675">
    <property type="entry name" value="LRR_dom_sf"/>
</dbReference>
<dbReference type="InterPro" id="IPR001611">
    <property type="entry name" value="Leu-rich_rpt"/>
</dbReference>
<gene>
    <name evidence="3" type="ORF">TPC1_17644</name>
</gene>
<evidence type="ECO:0008006" key="4">
    <source>
        <dbReference type="Google" id="ProtNLM"/>
    </source>
</evidence>
<dbReference type="SUPFAM" id="SSF52058">
    <property type="entry name" value="L domain-like"/>
    <property type="match status" value="1"/>
</dbReference>
<protein>
    <recommendedName>
        <fullName evidence="4">Leucine rich repeats-containing protein</fullName>
    </recommendedName>
</protein>
<dbReference type="GO" id="GO:1902412">
    <property type="term" value="P:regulation of mitotic cytokinesis"/>
    <property type="evidence" value="ECO:0007669"/>
    <property type="project" value="TreeGrafter"/>
</dbReference>
<evidence type="ECO:0000313" key="3">
    <source>
        <dbReference type="EMBL" id="JAP90908.1"/>
    </source>
</evidence>
<dbReference type="PROSITE" id="PS51450">
    <property type="entry name" value="LRR"/>
    <property type="match status" value="1"/>
</dbReference>
<feature type="non-terminal residue" evidence="3">
    <location>
        <position position="1"/>
    </location>
</feature>
<dbReference type="PANTHER" id="PTHR47566">
    <property type="match status" value="1"/>
</dbReference>
<evidence type="ECO:0000256" key="1">
    <source>
        <dbReference type="ARBA" id="ARBA00022614"/>
    </source>
</evidence>
<reference evidence="3" key="1">
    <citation type="submission" date="2015-07" db="EMBL/GenBank/DDBJ databases">
        <title>Adaptation to a free-living lifestyle via gene acquisitions in the diplomonad Trepomonas sp. PC1.</title>
        <authorList>
            <person name="Xu F."/>
            <person name="Jerlstrom-Hultqvist J."/>
            <person name="Kolisko M."/>
            <person name="Simpson A.G.B."/>
            <person name="Roger A.J."/>
            <person name="Svard S.G."/>
            <person name="Andersson J.O."/>
        </authorList>
    </citation>
    <scope>NUCLEOTIDE SEQUENCE</scope>
    <source>
        <strain evidence="3">PC1</strain>
    </source>
</reference>
<dbReference type="PANTHER" id="PTHR47566:SF1">
    <property type="entry name" value="PROTEIN NUD1"/>
    <property type="match status" value="1"/>
</dbReference>
<sequence length="238" mass="28293">IPIDKRSHQKYLNSFCHLQKLAIQDCNLQQLPLTHTCLLQELVLTNCRLRSIDFVRFTPMLYKLYIGQNYLKDYALDYLQFTSNLQELSCSYNEIKYLRGLNNLQYLTDINLKGNLISNVAELNYIPPIAITVDIRENSVCHATQFHNQPTNWNIDEFYYDSFDEDQEHESVEEKSSLGDLDIKIKLIKLKMKQKRVLKRVSGQMFLKRLKFKEINNLFEEMELEWKQINKETQRGNE</sequence>
<dbReference type="GO" id="GO:0031028">
    <property type="term" value="P:septation initiation signaling"/>
    <property type="evidence" value="ECO:0007669"/>
    <property type="project" value="TreeGrafter"/>
</dbReference>
<dbReference type="EMBL" id="GDID01005698">
    <property type="protein sequence ID" value="JAP90908.1"/>
    <property type="molecule type" value="Transcribed_RNA"/>
</dbReference>
<dbReference type="InterPro" id="IPR052574">
    <property type="entry name" value="CDIRP"/>
</dbReference>